<keyword evidence="3" id="KW-1185">Reference proteome</keyword>
<comment type="caution">
    <text evidence="2">The sequence shown here is derived from an EMBL/GenBank/DDBJ whole genome shotgun (WGS) entry which is preliminary data.</text>
</comment>
<dbReference type="EMBL" id="JALNTZ010000004">
    <property type="protein sequence ID" value="KAJ3656265.1"/>
    <property type="molecule type" value="Genomic_DNA"/>
</dbReference>
<sequence>MQKGERPIILQSGNPRLCRSPNKTKVLNPHRLLAVVFNALLIYLFIYNFLASQTRSFTYLLAIILLHRPINNYKLKKNSTTFAFSETASPSTVFYTTTESWTDLSQTCARFRMPLQTGGLDATGKTPLGGCDDLQEIQHRT</sequence>
<keyword evidence="1" id="KW-0812">Transmembrane</keyword>
<gene>
    <name evidence="2" type="ORF">Zmor_015353</name>
</gene>
<dbReference type="Proteomes" id="UP001168821">
    <property type="component" value="Unassembled WGS sequence"/>
</dbReference>
<evidence type="ECO:0000313" key="3">
    <source>
        <dbReference type="Proteomes" id="UP001168821"/>
    </source>
</evidence>
<accession>A0AA38IGU9</accession>
<organism evidence="2 3">
    <name type="scientific">Zophobas morio</name>
    <dbReference type="NCBI Taxonomy" id="2755281"/>
    <lineage>
        <taxon>Eukaryota</taxon>
        <taxon>Metazoa</taxon>
        <taxon>Ecdysozoa</taxon>
        <taxon>Arthropoda</taxon>
        <taxon>Hexapoda</taxon>
        <taxon>Insecta</taxon>
        <taxon>Pterygota</taxon>
        <taxon>Neoptera</taxon>
        <taxon>Endopterygota</taxon>
        <taxon>Coleoptera</taxon>
        <taxon>Polyphaga</taxon>
        <taxon>Cucujiformia</taxon>
        <taxon>Tenebrionidae</taxon>
        <taxon>Zophobas</taxon>
    </lineage>
</organism>
<protein>
    <submittedName>
        <fullName evidence="2">Uncharacterized protein</fullName>
    </submittedName>
</protein>
<proteinExistence type="predicted"/>
<keyword evidence="1" id="KW-1133">Transmembrane helix</keyword>
<evidence type="ECO:0000256" key="1">
    <source>
        <dbReference type="SAM" id="Phobius"/>
    </source>
</evidence>
<dbReference type="AlphaFoldDB" id="A0AA38IGU9"/>
<feature type="transmembrane region" description="Helical" evidence="1">
    <location>
        <begin position="32"/>
        <end position="50"/>
    </location>
</feature>
<name>A0AA38IGU9_9CUCU</name>
<evidence type="ECO:0000313" key="2">
    <source>
        <dbReference type="EMBL" id="KAJ3656265.1"/>
    </source>
</evidence>
<reference evidence="2" key="1">
    <citation type="journal article" date="2023" name="G3 (Bethesda)">
        <title>Whole genome assemblies of Zophobas morio and Tenebrio molitor.</title>
        <authorList>
            <person name="Kaur S."/>
            <person name="Stinson S.A."/>
            <person name="diCenzo G.C."/>
        </authorList>
    </citation>
    <scope>NUCLEOTIDE SEQUENCE</scope>
    <source>
        <strain evidence="2">QUZm001</strain>
    </source>
</reference>
<keyword evidence="1" id="KW-0472">Membrane</keyword>